<keyword evidence="2" id="KW-1185">Reference proteome</keyword>
<gene>
    <name evidence="1" type="ORF">VT98_11213</name>
</gene>
<name>A0A3S3QIZ8_9BACT</name>
<protein>
    <submittedName>
        <fullName evidence="1">Uncharacterized protein</fullName>
    </submittedName>
</protein>
<dbReference type="InterPro" id="IPR054687">
    <property type="entry name" value="Two-CW_dom"/>
</dbReference>
<dbReference type="NCBIfam" id="NF045718">
    <property type="entry name" value="two_CW_domain"/>
    <property type="match status" value="1"/>
</dbReference>
<evidence type="ECO:0000313" key="2">
    <source>
        <dbReference type="Proteomes" id="UP000288086"/>
    </source>
</evidence>
<dbReference type="AlphaFoldDB" id="A0A3S3QIZ8"/>
<sequence length="89" mass="10153">MHFALVADEKLNCWEFKKCGREPGGRNILQYGVCSIPVAIDCDGINGGKNGGRACWVWREFACKEIMRKCSVQEIRECRECDFYASIKN</sequence>
<dbReference type="EMBL" id="MTKP01000121">
    <property type="protein sequence ID" value="RWX48680.1"/>
    <property type="molecule type" value="Genomic_DNA"/>
</dbReference>
<evidence type="ECO:0000313" key="1">
    <source>
        <dbReference type="EMBL" id="RWX48680.1"/>
    </source>
</evidence>
<reference evidence="1 2" key="1">
    <citation type="submission" date="2017-01" db="EMBL/GenBank/DDBJ databases">
        <title>The cable genome- insights into the physiology and evolution of filamentous bacteria capable of sulfide oxidation via long distance electron transfer.</title>
        <authorList>
            <person name="Schreiber L."/>
            <person name="Bjerg J.T."/>
            <person name="Boggild A."/>
            <person name="Van De Vossenberg J."/>
            <person name="Meysman F."/>
            <person name="Nielsen L.P."/>
            <person name="Schramm A."/>
            <person name="Kjeldsen K.U."/>
        </authorList>
    </citation>
    <scope>NUCLEOTIDE SEQUENCE [LARGE SCALE GENOMIC DNA]</scope>
    <source>
        <strain evidence="1">A1</strain>
    </source>
</reference>
<proteinExistence type="predicted"/>
<comment type="caution">
    <text evidence="1">The sequence shown here is derived from an EMBL/GenBank/DDBJ whole genome shotgun (WGS) entry which is preliminary data.</text>
</comment>
<dbReference type="Proteomes" id="UP000288086">
    <property type="component" value="Unassembled WGS sequence"/>
</dbReference>
<organism evidence="1 2">
    <name type="scientific">Candidatus Electrothrix communis</name>
    <dbReference type="NCBI Taxonomy" id="1859133"/>
    <lineage>
        <taxon>Bacteria</taxon>
        <taxon>Pseudomonadati</taxon>
        <taxon>Thermodesulfobacteriota</taxon>
        <taxon>Desulfobulbia</taxon>
        <taxon>Desulfobulbales</taxon>
        <taxon>Desulfobulbaceae</taxon>
        <taxon>Candidatus Electrothrix</taxon>
    </lineage>
</organism>
<accession>A0A3S3QIZ8</accession>